<evidence type="ECO:0000256" key="1">
    <source>
        <dbReference type="SAM" id="MobiDB-lite"/>
    </source>
</evidence>
<evidence type="ECO:0008006" key="5">
    <source>
        <dbReference type="Google" id="ProtNLM"/>
    </source>
</evidence>
<proteinExistence type="predicted"/>
<evidence type="ECO:0000313" key="4">
    <source>
        <dbReference type="Proteomes" id="UP000076078"/>
    </source>
</evidence>
<evidence type="ECO:0000256" key="2">
    <source>
        <dbReference type="SAM" id="Phobius"/>
    </source>
</evidence>
<keyword evidence="2" id="KW-0812">Transmembrane</keyword>
<accession>A0A151Z5X2</accession>
<gene>
    <name evidence="3" type="ORF">DLAC_10019</name>
</gene>
<keyword evidence="2" id="KW-0472">Membrane</keyword>
<dbReference type="InParanoid" id="A0A151Z5X2"/>
<feature type="compositionally biased region" description="Low complexity" evidence="1">
    <location>
        <begin position="431"/>
        <end position="448"/>
    </location>
</feature>
<dbReference type="AlphaFoldDB" id="A0A151Z5X2"/>
<feature type="transmembrane region" description="Helical" evidence="2">
    <location>
        <begin position="679"/>
        <end position="697"/>
    </location>
</feature>
<protein>
    <recommendedName>
        <fullName evidence="5">Glycosylphosphatidylinositol anchor attachment 1 protein</fullName>
    </recommendedName>
</protein>
<dbReference type="STRING" id="361077.A0A151Z5X2"/>
<feature type="transmembrane region" description="Helical" evidence="2">
    <location>
        <begin position="392"/>
        <end position="412"/>
    </location>
</feature>
<keyword evidence="2" id="KW-1133">Transmembrane helix</keyword>
<dbReference type="PANTHER" id="PTHR13304:SF0">
    <property type="entry name" value="GLYCOSYLPHOSPHATIDYLINOSITOL ANCHOR ATTACHMENT 1 PROTEIN"/>
    <property type="match status" value="1"/>
</dbReference>
<dbReference type="GO" id="GO:0016255">
    <property type="term" value="P:attachment of GPI anchor to protein"/>
    <property type="evidence" value="ECO:0007669"/>
    <property type="project" value="TreeGrafter"/>
</dbReference>
<organism evidence="3 4">
    <name type="scientific">Tieghemostelium lacteum</name>
    <name type="common">Slime mold</name>
    <name type="synonym">Dictyostelium lacteum</name>
    <dbReference type="NCBI Taxonomy" id="361077"/>
    <lineage>
        <taxon>Eukaryota</taxon>
        <taxon>Amoebozoa</taxon>
        <taxon>Evosea</taxon>
        <taxon>Eumycetozoa</taxon>
        <taxon>Dictyostelia</taxon>
        <taxon>Dictyosteliales</taxon>
        <taxon>Raperosteliaceae</taxon>
        <taxon>Tieghemostelium</taxon>
    </lineage>
</organism>
<reference evidence="3 4" key="1">
    <citation type="submission" date="2015-12" db="EMBL/GenBank/DDBJ databases">
        <title>Dictyostelia acquired genes for synthesis and detection of signals that induce cell-type specialization by lateral gene transfer from prokaryotes.</title>
        <authorList>
            <person name="Gloeckner G."/>
            <person name="Schaap P."/>
        </authorList>
    </citation>
    <scope>NUCLEOTIDE SEQUENCE [LARGE SCALE GENOMIC DNA]</scope>
    <source>
        <strain evidence="3 4">TK</strain>
    </source>
</reference>
<sequence length="707" mass="79923">MIDVQTKKDKSKLRLVFTIGFLLYAAGIVSIYFYPINAHNTYMSENALMPGLSLVDFDHKESHRIIKYSKSFQSETIRNEKDQKKSMEWIHGQLLEMGLDSYLHKYNATDGTVKYNVYSVLRAPKSDGTESIVISTQFKLSKASELGTDEISSIGFIMSICEYIYTKGRSWLAKDLILVISSHNSDSELDNGQGIRSWLHDYHDSNIGSSVRDNFFPRAGLIQSAINFEIDHKFQDKIYILSEGSNGQLPNLDLINTIGRLARKEGIQDLISLSDSVSTSESLMTIFQRYTSLALPENFKTLFRFMMNQAIGKPTGNHGIYNRYHIDAVTIGIPPGIPNSYYSNNNIKFLTKISKITIGTIRSLNNLLERLHQSFYYYLLPSPFHYISIGEYMISLGLILAPLIIRIVYLLITLSTTFKSDIFLLRKNKSTNSPVLNSSSPSPSSSSPSTPPTTPSRRQSKLSQLLSKIFKMETSDSPRDIVYSIIVVCLFQIIGILLYLLPQTFNINFNRFKSESSLSTTSLTLPPLLVNLLDEIKFITVSLFLYLIVFKVILKKIDNLFSTPPTSTSTTTTAKKLGGNSFIVFSNLPILVFITSMSLLNFSFCTFASILSIPLCILSFNSNSNSIVTYKGSKIQRLFVLVKNIVFLMLSPVILLPILSRFYLDVNIFTLLNELVAQYQLYSNLFFPFLTLIYLPLNLSILKYTNN</sequence>
<dbReference type="Proteomes" id="UP000076078">
    <property type="component" value="Unassembled WGS sequence"/>
</dbReference>
<feature type="region of interest" description="Disordered" evidence="1">
    <location>
        <begin position="431"/>
        <end position="459"/>
    </location>
</feature>
<dbReference type="Pfam" id="PF04114">
    <property type="entry name" value="Gaa1"/>
    <property type="match status" value="1"/>
</dbReference>
<dbReference type="OrthoDB" id="445301at2759"/>
<dbReference type="OMA" id="YISIGEY"/>
<comment type="caution">
    <text evidence="3">The sequence shown here is derived from an EMBL/GenBank/DDBJ whole genome shotgun (WGS) entry which is preliminary data.</text>
</comment>
<keyword evidence="4" id="KW-1185">Reference proteome</keyword>
<dbReference type="InterPro" id="IPR007246">
    <property type="entry name" value="Gaa1"/>
</dbReference>
<evidence type="ECO:0000313" key="3">
    <source>
        <dbReference type="EMBL" id="KYQ89356.1"/>
    </source>
</evidence>
<dbReference type="FunCoup" id="A0A151Z5X2">
    <property type="interactions" value="407"/>
</dbReference>
<feature type="transmembrane region" description="Helical" evidence="2">
    <location>
        <begin position="600"/>
        <end position="620"/>
    </location>
</feature>
<dbReference type="EMBL" id="LODT01000041">
    <property type="protein sequence ID" value="KYQ89356.1"/>
    <property type="molecule type" value="Genomic_DNA"/>
</dbReference>
<name>A0A151Z5X2_TIELA</name>
<feature type="transmembrane region" description="Helical" evidence="2">
    <location>
        <begin position="481"/>
        <end position="501"/>
    </location>
</feature>
<dbReference type="PANTHER" id="PTHR13304">
    <property type="entry name" value="GLYCOSYLPHOSPHATIDYLINOSITOL ANCHOR ATTACHMENT 1 PROTEIN"/>
    <property type="match status" value="1"/>
</dbReference>
<feature type="transmembrane region" description="Helical" evidence="2">
    <location>
        <begin position="641"/>
        <end position="659"/>
    </location>
</feature>
<feature type="transmembrane region" description="Helical" evidence="2">
    <location>
        <begin position="577"/>
        <end position="594"/>
    </location>
</feature>
<feature type="transmembrane region" description="Helical" evidence="2">
    <location>
        <begin position="536"/>
        <end position="554"/>
    </location>
</feature>
<feature type="transmembrane region" description="Helical" evidence="2">
    <location>
        <begin position="12"/>
        <end position="34"/>
    </location>
</feature>
<dbReference type="GO" id="GO:0042765">
    <property type="term" value="C:GPI-anchor transamidase complex"/>
    <property type="evidence" value="ECO:0007669"/>
    <property type="project" value="InterPro"/>
</dbReference>